<dbReference type="InterPro" id="IPR000780">
    <property type="entry name" value="CheR_MeTrfase"/>
</dbReference>
<dbReference type="InterPro" id="IPR022642">
    <property type="entry name" value="CheR_C"/>
</dbReference>
<keyword evidence="4" id="KW-0808">Transferase</keyword>
<dbReference type="Gene3D" id="1.10.155.10">
    <property type="entry name" value="Chemotaxis receptor methyltransferase CheR, N-terminal domain"/>
    <property type="match status" value="1"/>
</dbReference>
<name>A0ABY7T2V7_9SPHI</name>
<dbReference type="EC" id="2.1.1.80" evidence="2"/>
<keyword evidence="3" id="KW-0489">Methyltransferase</keyword>
<evidence type="ECO:0000256" key="5">
    <source>
        <dbReference type="ARBA" id="ARBA00022691"/>
    </source>
</evidence>
<dbReference type="InterPro" id="IPR050903">
    <property type="entry name" value="Bact_Chemotaxis_MeTrfase"/>
</dbReference>
<comment type="catalytic activity">
    <reaction evidence="1">
        <text>L-glutamyl-[protein] + S-adenosyl-L-methionine = [protein]-L-glutamate 5-O-methyl ester + S-adenosyl-L-homocysteine</text>
        <dbReference type="Rhea" id="RHEA:24452"/>
        <dbReference type="Rhea" id="RHEA-COMP:10208"/>
        <dbReference type="Rhea" id="RHEA-COMP:10311"/>
        <dbReference type="ChEBI" id="CHEBI:29973"/>
        <dbReference type="ChEBI" id="CHEBI:57856"/>
        <dbReference type="ChEBI" id="CHEBI:59789"/>
        <dbReference type="ChEBI" id="CHEBI:82795"/>
        <dbReference type="EC" id="2.1.1.80"/>
    </reaction>
</comment>
<evidence type="ECO:0000256" key="1">
    <source>
        <dbReference type="ARBA" id="ARBA00001541"/>
    </source>
</evidence>
<evidence type="ECO:0000256" key="4">
    <source>
        <dbReference type="ARBA" id="ARBA00022679"/>
    </source>
</evidence>
<organism evidence="7 8">
    <name type="scientific">Mucilaginibacter jinjuensis</name>
    <dbReference type="NCBI Taxonomy" id="1176721"/>
    <lineage>
        <taxon>Bacteria</taxon>
        <taxon>Pseudomonadati</taxon>
        <taxon>Bacteroidota</taxon>
        <taxon>Sphingobacteriia</taxon>
        <taxon>Sphingobacteriales</taxon>
        <taxon>Sphingobacteriaceae</taxon>
        <taxon>Mucilaginibacter</taxon>
    </lineage>
</organism>
<keyword evidence="8" id="KW-1185">Reference proteome</keyword>
<dbReference type="EMBL" id="CP117167">
    <property type="protein sequence ID" value="WCT10594.1"/>
    <property type="molecule type" value="Genomic_DNA"/>
</dbReference>
<dbReference type="InterPro" id="IPR036804">
    <property type="entry name" value="CheR_N_sf"/>
</dbReference>
<sequence>MSEKTKKQQERIAEHSTNQMQTFVRSAGLINAPNSSDTTPPEKETTKIIRYIKFSDLSGDTLDLLDSEQRNTHGMQQVLLWLLAHSGHDFTGYKKSTIASRINRRLAFHKHLSYTEYVAYLQHNPAETDILFNELLIGVTRFFRDAYAFDSLKIKLISLFKSKKDKEAIRIWVSGCSTGQEAYSIAMLVTECLEKLKMNLKVQIFATDLSAVAIEYARHGIYYDNAIADLSERRIRKFFVKQDNGYQVIKELRNMITFSRHDLIKDAPFTRLDLLCCRNVMIYFTAELQKKIVPIMHYALNNGGLIFTGMAENISGLAELFVPVDEKWKIFERRDNEVKPDLKPVTESKQQKTSTEKASAQLQYSHIKYLQEKFADTQQQLIMATKQMDSLLVEIKLVNKKHNTKTALIPNYPTPQELEQLNSNIKSLLDATTKDILLLHKQLEDLRFEREKILTTG</sequence>
<dbReference type="Pfam" id="PF01739">
    <property type="entry name" value="CheR"/>
    <property type="match status" value="1"/>
</dbReference>
<dbReference type="PANTHER" id="PTHR24422">
    <property type="entry name" value="CHEMOTAXIS PROTEIN METHYLTRANSFERASE"/>
    <property type="match status" value="1"/>
</dbReference>
<evidence type="ECO:0000256" key="3">
    <source>
        <dbReference type="ARBA" id="ARBA00022603"/>
    </source>
</evidence>
<dbReference type="InterPro" id="IPR029063">
    <property type="entry name" value="SAM-dependent_MTases_sf"/>
</dbReference>
<evidence type="ECO:0000256" key="2">
    <source>
        <dbReference type="ARBA" id="ARBA00012534"/>
    </source>
</evidence>
<dbReference type="SMART" id="SM00138">
    <property type="entry name" value="MeTrc"/>
    <property type="match status" value="1"/>
</dbReference>
<proteinExistence type="predicted"/>
<dbReference type="Pfam" id="PF03705">
    <property type="entry name" value="CheR_N"/>
    <property type="match status" value="1"/>
</dbReference>
<evidence type="ECO:0000313" key="7">
    <source>
        <dbReference type="EMBL" id="WCT10594.1"/>
    </source>
</evidence>
<feature type="domain" description="CheR-type methyltransferase" evidence="6">
    <location>
        <begin position="82"/>
        <end position="344"/>
    </location>
</feature>
<gene>
    <name evidence="7" type="ORF">PQO05_17805</name>
</gene>
<dbReference type="PROSITE" id="PS50123">
    <property type="entry name" value="CHER"/>
    <property type="match status" value="1"/>
</dbReference>
<reference evidence="7 8" key="1">
    <citation type="submission" date="2023-02" db="EMBL/GenBank/DDBJ databases">
        <title>Genome sequence of Mucilaginibacter jinjuensis strain KACC 16571.</title>
        <authorList>
            <person name="Kim S."/>
            <person name="Heo J."/>
            <person name="Kwon S.-W."/>
        </authorList>
    </citation>
    <scope>NUCLEOTIDE SEQUENCE [LARGE SCALE GENOMIC DNA]</scope>
    <source>
        <strain evidence="7 8">KACC 16571</strain>
    </source>
</reference>
<evidence type="ECO:0000313" key="8">
    <source>
        <dbReference type="Proteomes" id="UP001216139"/>
    </source>
</evidence>
<evidence type="ECO:0000259" key="6">
    <source>
        <dbReference type="PROSITE" id="PS50123"/>
    </source>
</evidence>
<dbReference type="Proteomes" id="UP001216139">
    <property type="component" value="Chromosome"/>
</dbReference>
<keyword evidence="5" id="KW-0949">S-adenosyl-L-methionine</keyword>
<dbReference type="SUPFAM" id="SSF47757">
    <property type="entry name" value="Chemotaxis receptor methyltransferase CheR, N-terminal domain"/>
    <property type="match status" value="1"/>
</dbReference>
<dbReference type="PRINTS" id="PR00996">
    <property type="entry name" value="CHERMTFRASE"/>
</dbReference>
<dbReference type="SUPFAM" id="SSF53335">
    <property type="entry name" value="S-adenosyl-L-methionine-dependent methyltransferases"/>
    <property type="match status" value="1"/>
</dbReference>
<protein>
    <recommendedName>
        <fullName evidence="2">protein-glutamate O-methyltransferase</fullName>
        <ecNumber evidence="2">2.1.1.80</ecNumber>
    </recommendedName>
</protein>
<dbReference type="InterPro" id="IPR022641">
    <property type="entry name" value="CheR_N"/>
</dbReference>
<dbReference type="Gene3D" id="3.40.50.150">
    <property type="entry name" value="Vaccinia Virus protein VP39"/>
    <property type="match status" value="1"/>
</dbReference>
<accession>A0ABY7T2V7</accession>
<dbReference type="RefSeq" id="WP_273628783.1">
    <property type="nucleotide sequence ID" value="NZ_CP117167.1"/>
</dbReference>